<dbReference type="Proteomes" id="UP000600080">
    <property type="component" value="Unassembled WGS sequence"/>
</dbReference>
<name>A0ABQ2JV00_9ACTN</name>
<evidence type="ECO:0000313" key="1">
    <source>
        <dbReference type="EMBL" id="GGN56303.1"/>
    </source>
</evidence>
<organism evidence="1 2">
    <name type="scientific">Streptomyces kronopolitis</name>
    <dbReference type="NCBI Taxonomy" id="1612435"/>
    <lineage>
        <taxon>Bacteria</taxon>
        <taxon>Bacillati</taxon>
        <taxon>Actinomycetota</taxon>
        <taxon>Actinomycetes</taxon>
        <taxon>Kitasatosporales</taxon>
        <taxon>Streptomycetaceae</taxon>
        <taxon>Streptomyces</taxon>
    </lineage>
</organism>
<accession>A0ABQ2JV00</accession>
<gene>
    <name evidence="1" type="ORF">GCM10012285_50810</name>
</gene>
<proteinExistence type="predicted"/>
<protein>
    <submittedName>
        <fullName evidence="1">Uncharacterized protein</fullName>
    </submittedName>
</protein>
<comment type="caution">
    <text evidence="1">The sequence shown here is derived from an EMBL/GenBank/DDBJ whole genome shotgun (WGS) entry which is preliminary data.</text>
</comment>
<sequence>MGQRSHIVQAAPGKAVTGTGCGHVAGALPVMLGIQGVGHPKFQPGAELLFERGSDLVVAAGGKNEVDTEGESAHGHCLDVGNQLLVLPFEGAPTTFRGAFLWRRL</sequence>
<dbReference type="EMBL" id="BMND01000026">
    <property type="protein sequence ID" value="GGN56303.1"/>
    <property type="molecule type" value="Genomic_DNA"/>
</dbReference>
<evidence type="ECO:0000313" key="2">
    <source>
        <dbReference type="Proteomes" id="UP000600080"/>
    </source>
</evidence>
<keyword evidence="2" id="KW-1185">Reference proteome</keyword>
<reference evidence="2" key="1">
    <citation type="journal article" date="2019" name="Int. J. Syst. Evol. Microbiol.">
        <title>The Global Catalogue of Microorganisms (GCM) 10K type strain sequencing project: providing services to taxonomists for standard genome sequencing and annotation.</title>
        <authorList>
            <consortium name="The Broad Institute Genomics Platform"/>
            <consortium name="The Broad Institute Genome Sequencing Center for Infectious Disease"/>
            <person name="Wu L."/>
            <person name="Ma J."/>
        </authorList>
    </citation>
    <scope>NUCLEOTIDE SEQUENCE [LARGE SCALE GENOMIC DNA]</scope>
    <source>
        <strain evidence="2">CGMCC 4.7323</strain>
    </source>
</reference>